<feature type="region of interest" description="Disordered" evidence="3">
    <location>
        <begin position="120"/>
        <end position="169"/>
    </location>
</feature>
<feature type="region of interest" description="Disordered" evidence="3">
    <location>
        <begin position="966"/>
        <end position="1003"/>
    </location>
</feature>
<evidence type="ECO:0000256" key="1">
    <source>
        <dbReference type="ARBA" id="ARBA00023449"/>
    </source>
</evidence>
<dbReference type="GO" id="GO:0005829">
    <property type="term" value="C:cytosol"/>
    <property type="evidence" value="ECO:0007669"/>
    <property type="project" value="TreeGrafter"/>
</dbReference>
<dbReference type="SUPFAM" id="SSF48371">
    <property type="entry name" value="ARM repeat"/>
    <property type="match status" value="2"/>
</dbReference>
<evidence type="ECO:0000313" key="6">
    <source>
        <dbReference type="Proteomes" id="UP000252139"/>
    </source>
</evidence>
<gene>
    <name evidence="5" type="ORF">CU097_000722</name>
</gene>
<evidence type="ECO:0000256" key="3">
    <source>
        <dbReference type="SAM" id="MobiDB-lite"/>
    </source>
</evidence>
<feature type="compositionally biased region" description="Low complexity" evidence="3">
    <location>
        <begin position="980"/>
        <end position="993"/>
    </location>
</feature>
<dbReference type="PROSITE" id="PS51444">
    <property type="entry name" value="FH2"/>
    <property type="match status" value="1"/>
</dbReference>
<name>A0A367J223_RHIAZ</name>
<protein>
    <recommendedName>
        <fullName evidence="4">FH2 domain-containing protein</fullName>
    </recommendedName>
</protein>
<organism evidence="5 6">
    <name type="scientific">Rhizopus azygosporus</name>
    <name type="common">Rhizopus microsporus var. azygosporus</name>
    <dbReference type="NCBI Taxonomy" id="86630"/>
    <lineage>
        <taxon>Eukaryota</taxon>
        <taxon>Fungi</taxon>
        <taxon>Fungi incertae sedis</taxon>
        <taxon>Mucoromycota</taxon>
        <taxon>Mucoromycotina</taxon>
        <taxon>Mucoromycetes</taxon>
        <taxon>Mucorales</taxon>
        <taxon>Mucorineae</taxon>
        <taxon>Rhizopodaceae</taxon>
        <taxon>Rhizopus</taxon>
    </lineage>
</organism>
<dbReference type="InterPro" id="IPR043592">
    <property type="entry name" value="FMNL_animal"/>
</dbReference>
<dbReference type="InterPro" id="IPR015425">
    <property type="entry name" value="FH2_Formin"/>
</dbReference>
<feature type="compositionally biased region" description="Low complexity" evidence="3">
    <location>
        <begin position="13"/>
        <end position="27"/>
    </location>
</feature>
<feature type="compositionally biased region" description="Basic and acidic residues" evidence="3">
    <location>
        <begin position="270"/>
        <end position="279"/>
    </location>
</feature>
<dbReference type="GO" id="GO:0016477">
    <property type="term" value="P:cell migration"/>
    <property type="evidence" value="ECO:0007669"/>
    <property type="project" value="TreeGrafter"/>
</dbReference>
<keyword evidence="6" id="KW-1185">Reference proteome</keyword>
<comment type="similarity">
    <text evidence="1">Belongs to the formin homology family.</text>
</comment>
<feature type="region of interest" description="Disordered" evidence="3">
    <location>
        <begin position="216"/>
        <end position="238"/>
    </location>
</feature>
<sequence>MLDVPVTIAPRNKSISSASSKPSSTPIRRTMSSPSSDLQNNPSQPIKFPEALKKQPATRTTISTNFSTRSSKALPLTQNTRMSKRTPSVDNFQKSVNPGIRMTASSRFSKNLLPTWLAKSNPTTAPVNESIDHSLPQPASDSSEDTNASESTTTSQSENDNLSKSTPVNVIDDANSFSEIFEDLLNELNMKESQKEKLRELPHDRKLYLLQQNQHIKKTTNNSKSSTKSIPSSNSTTSLFQPKITKKISLKKSETSARLSVSGKTSAPLKDSEGMDKSHGTCISSPFPKTTKSNDSTCSIASKSSSIQKEEKKSLVSGRLSGTMSKTMQNMRSTRENIPDGRAATYKFSRKNLANFNSTRSKVGSMIMEFDALAHKQEDAVTDESAAWLLLDNTTLPRHANKSSQQQRPSLNNLFSKPTADSDPVALVSNSYVYQSLTRRDASHLASLVASEDRNKLGRDRDNPYFYVEKLRNSRNLSIDALTRYITSLKVTLNNANESWVNEFLSKRHDGLDALETVFGKLVAKKTKKKGDLRLTESEEQCLLECIHCIHALVNYKAGYDQIMMQPELLHLLLVFLFASTASLSLATQTNAPPSKKSSLTNLGSQLLSAAVKSEAKQSQSVSTNNAAKDGNSVADGEQGLQTTFEACTLVFGILFSICLTSSNGYELILLVLSEVKDEKYRFEKLLQSLYELGSFLENNTTKPSRQTDDQHSLMVFNCITAGLNLCCTIVQTPASLERRNALREEIERRGLKGYIEKLLKQRNMLPEALHSCIDNYMKQKKVDEDQIRKQENLKRQSILQFQPHDMMVSALNSFQKDPELYYLVVDSVNELMSIGVHQISTDKQFFIPSIEPVIGKLPFTTNTERIGKNLAINADAPANTSAAACKSDDHLEDIEGLRNMVEELKESVKRNQESMAKIRREKNELLMKVSKAAADIKERDDRILAIEAENQRLAKEHQKMLLKGNDVQQHQDESVPRQSGSTSSTTDTSKQSIIRKRNLVRKDSSNRSSRYLHPLALNLCFSDLKSLQKNSTSTSLLSTINNLTESHQSIEPPCLIEQDIVKRPAIPMKQFFWSKLSKDKINNTVWEEISEPSLTESMSSDSSSDELEMDGTLELDTTELERLFKKNTNVNNNNDSKNQQIQTRKQHLITLLEFNRANNIAIMLAKIKLPYSEIRDAIWNIDDAKLTIDNLIAIRQYVPTKEEIEIVKEYQGDVNMLGNAERYFRAIMYIPRLADRLNCMIFRRRFDQELQEILPEMDIIQLA</sequence>
<dbReference type="PANTHER" id="PTHR45857">
    <property type="entry name" value="FORMIN-LIKE PROTEIN"/>
    <property type="match status" value="1"/>
</dbReference>
<evidence type="ECO:0000259" key="4">
    <source>
        <dbReference type="PROSITE" id="PS51444"/>
    </source>
</evidence>
<dbReference type="InterPro" id="IPR011989">
    <property type="entry name" value="ARM-like"/>
</dbReference>
<dbReference type="SUPFAM" id="SSF101447">
    <property type="entry name" value="Formin homology 2 domain (FH2 domain)"/>
    <property type="match status" value="1"/>
</dbReference>
<dbReference type="EMBL" id="PJQL01002494">
    <property type="protein sequence ID" value="RCH83985.1"/>
    <property type="molecule type" value="Genomic_DNA"/>
</dbReference>
<dbReference type="InterPro" id="IPR016024">
    <property type="entry name" value="ARM-type_fold"/>
</dbReference>
<dbReference type="InterPro" id="IPR042201">
    <property type="entry name" value="FH2_Formin_sf"/>
</dbReference>
<feature type="coiled-coil region" evidence="2">
    <location>
        <begin position="888"/>
        <end position="957"/>
    </location>
</feature>
<dbReference type="Gene3D" id="1.20.58.2220">
    <property type="entry name" value="Formin, FH2 domain"/>
    <property type="match status" value="1"/>
</dbReference>
<feature type="non-terminal residue" evidence="5">
    <location>
        <position position="1264"/>
    </location>
</feature>
<proteinExistence type="inferred from homology"/>
<dbReference type="GO" id="GO:0051015">
    <property type="term" value="F:actin filament binding"/>
    <property type="evidence" value="ECO:0007669"/>
    <property type="project" value="TreeGrafter"/>
</dbReference>
<feature type="domain" description="FH2" evidence="4">
    <location>
        <begin position="1059"/>
        <end position="1264"/>
    </location>
</feature>
<dbReference type="Gene3D" id="1.25.10.10">
    <property type="entry name" value="Leucine-rich Repeat Variant"/>
    <property type="match status" value="1"/>
</dbReference>
<feature type="compositionally biased region" description="Polar residues" evidence="3">
    <location>
        <begin position="137"/>
        <end position="168"/>
    </location>
</feature>
<feature type="compositionally biased region" description="Polar residues" evidence="3">
    <location>
        <begin position="281"/>
        <end position="298"/>
    </location>
</feature>
<dbReference type="GO" id="GO:0030866">
    <property type="term" value="P:cortical actin cytoskeleton organization"/>
    <property type="evidence" value="ECO:0007669"/>
    <property type="project" value="TreeGrafter"/>
</dbReference>
<feature type="compositionally biased region" description="Polar residues" evidence="3">
    <location>
        <begin position="57"/>
        <end position="96"/>
    </location>
</feature>
<dbReference type="GO" id="GO:0008360">
    <property type="term" value="P:regulation of cell shape"/>
    <property type="evidence" value="ECO:0007669"/>
    <property type="project" value="TreeGrafter"/>
</dbReference>
<dbReference type="OrthoDB" id="1668162at2759"/>
<dbReference type="Pfam" id="PF02181">
    <property type="entry name" value="FH2"/>
    <property type="match status" value="1"/>
</dbReference>
<feature type="compositionally biased region" description="Polar residues" evidence="3">
    <location>
        <begin position="256"/>
        <end position="265"/>
    </location>
</feature>
<feature type="region of interest" description="Disordered" evidence="3">
    <location>
        <begin position="251"/>
        <end position="316"/>
    </location>
</feature>
<dbReference type="Pfam" id="PF06371">
    <property type="entry name" value="Drf_GBD"/>
    <property type="match status" value="1"/>
</dbReference>
<feature type="compositionally biased region" description="Low complexity" evidence="3">
    <location>
        <begin position="219"/>
        <end position="238"/>
    </location>
</feature>
<dbReference type="Proteomes" id="UP000252139">
    <property type="component" value="Unassembled WGS sequence"/>
</dbReference>
<dbReference type="InterPro" id="IPR010473">
    <property type="entry name" value="GTPase-bd"/>
</dbReference>
<dbReference type="PANTHER" id="PTHR45857:SF4">
    <property type="entry name" value="FORMIN-LIKE PROTEIN"/>
    <property type="match status" value="1"/>
</dbReference>
<feature type="region of interest" description="Disordered" evidence="3">
    <location>
        <begin position="1"/>
        <end position="96"/>
    </location>
</feature>
<dbReference type="GO" id="GO:0031267">
    <property type="term" value="F:small GTPase binding"/>
    <property type="evidence" value="ECO:0007669"/>
    <property type="project" value="InterPro"/>
</dbReference>
<dbReference type="SMART" id="SM01139">
    <property type="entry name" value="Drf_FH3"/>
    <property type="match status" value="1"/>
</dbReference>
<dbReference type="AlphaFoldDB" id="A0A367J223"/>
<accession>A0A367J223</accession>
<dbReference type="InterPro" id="IPR010472">
    <property type="entry name" value="FH3_dom"/>
</dbReference>
<feature type="compositionally biased region" description="Polar residues" evidence="3">
    <location>
        <begin position="30"/>
        <end position="44"/>
    </location>
</feature>
<reference evidence="5 6" key="1">
    <citation type="journal article" date="2018" name="G3 (Bethesda)">
        <title>Phylogenetic and Phylogenomic Definition of Rhizopus Species.</title>
        <authorList>
            <person name="Gryganskyi A.P."/>
            <person name="Golan J."/>
            <person name="Dolatabadi S."/>
            <person name="Mondo S."/>
            <person name="Robb S."/>
            <person name="Idnurm A."/>
            <person name="Muszewska A."/>
            <person name="Steczkiewicz K."/>
            <person name="Masonjones S."/>
            <person name="Liao H.L."/>
            <person name="Gajdeczka M.T."/>
            <person name="Anike F."/>
            <person name="Vuek A."/>
            <person name="Anishchenko I.M."/>
            <person name="Voigt K."/>
            <person name="de Hoog G.S."/>
            <person name="Smith M.E."/>
            <person name="Heitman J."/>
            <person name="Vilgalys R."/>
            <person name="Stajich J.E."/>
        </authorList>
    </citation>
    <scope>NUCLEOTIDE SEQUENCE [LARGE SCALE GENOMIC DNA]</scope>
    <source>
        <strain evidence="5 6">CBS 357.93</strain>
    </source>
</reference>
<dbReference type="Pfam" id="PF06367">
    <property type="entry name" value="Drf_FH3"/>
    <property type="match status" value="1"/>
</dbReference>
<dbReference type="STRING" id="86630.A0A367J223"/>
<evidence type="ECO:0000256" key="2">
    <source>
        <dbReference type="SAM" id="Coils"/>
    </source>
</evidence>
<evidence type="ECO:0000313" key="5">
    <source>
        <dbReference type="EMBL" id="RCH83985.1"/>
    </source>
</evidence>
<comment type="caution">
    <text evidence="5">The sequence shown here is derived from an EMBL/GenBank/DDBJ whole genome shotgun (WGS) entry which is preliminary data.</text>
</comment>
<keyword evidence="2" id="KW-0175">Coiled coil</keyword>
<dbReference type="SMART" id="SM01140">
    <property type="entry name" value="Drf_GBD"/>
    <property type="match status" value="1"/>
</dbReference>